<proteinExistence type="predicted"/>
<sequence>MGESLNPLPRDSDTWLREASLSARIWTLWTGYVDLQSQIIFCFIILPGGCLSFLSCITKRCLVSCIRWRIVPVANVRSCKYIYNTLQPGCPFVRLTVKSKLGVRTFHHHHHHHHRNVYGIRYTVYGISIIFY</sequence>
<dbReference type="RefSeq" id="XP_018188560.1">
    <property type="nucleotide sequence ID" value="XM_018329175.1"/>
</dbReference>
<organism evidence="2 3">
    <name type="scientific">Xylona heveae (strain CBS 132557 / TC161)</name>
    <dbReference type="NCBI Taxonomy" id="1328760"/>
    <lineage>
        <taxon>Eukaryota</taxon>
        <taxon>Fungi</taxon>
        <taxon>Dikarya</taxon>
        <taxon>Ascomycota</taxon>
        <taxon>Pezizomycotina</taxon>
        <taxon>Xylonomycetes</taxon>
        <taxon>Xylonales</taxon>
        <taxon>Xylonaceae</taxon>
        <taxon>Xylona</taxon>
    </lineage>
</organism>
<dbReference type="GeneID" id="28894312"/>
<keyword evidence="1" id="KW-0472">Membrane</keyword>
<keyword evidence="1" id="KW-0812">Transmembrane</keyword>
<accession>A0A165H5B3</accession>
<keyword evidence="3" id="KW-1185">Reference proteome</keyword>
<dbReference type="AlphaFoldDB" id="A0A165H5B3"/>
<evidence type="ECO:0000256" key="1">
    <source>
        <dbReference type="SAM" id="Phobius"/>
    </source>
</evidence>
<reference evidence="2 3" key="1">
    <citation type="journal article" date="2016" name="Fungal Biol.">
        <title>The genome of Xylona heveae provides a window into fungal endophytism.</title>
        <authorList>
            <person name="Gazis R."/>
            <person name="Kuo A."/>
            <person name="Riley R."/>
            <person name="LaButti K."/>
            <person name="Lipzen A."/>
            <person name="Lin J."/>
            <person name="Amirebrahimi M."/>
            <person name="Hesse C.N."/>
            <person name="Spatafora J.W."/>
            <person name="Henrissat B."/>
            <person name="Hainaut M."/>
            <person name="Grigoriev I.V."/>
            <person name="Hibbett D.S."/>
        </authorList>
    </citation>
    <scope>NUCLEOTIDE SEQUENCE [LARGE SCALE GENOMIC DNA]</scope>
    <source>
        <strain evidence="2 3">TC161</strain>
    </source>
</reference>
<protein>
    <submittedName>
        <fullName evidence="2">Uncharacterized protein</fullName>
    </submittedName>
</protein>
<dbReference type="EMBL" id="KV407458">
    <property type="protein sequence ID" value="KZF23005.1"/>
    <property type="molecule type" value="Genomic_DNA"/>
</dbReference>
<evidence type="ECO:0000313" key="2">
    <source>
        <dbReference type="EMBL" id="KZF23005.1"/>
    </source>
</evidence>
<dbReference type="Proteomes" id="UP000076632">
    <property type="component" value="Unassembled WGS sequence"/>
</dbReference>
<dbReference type="InParanoid" id="A0A165H5B3"/>
<keyword evidence="1" id="KW-1133">Transmembrane helix</keyword>
<name>A0A165H5B3_XYLHT</name>
<feature type="transmembrane region" description="Helical" evidence="1">
    <location>
        <begin position="38"/>
        <end position="57"/>
    </location>
</feature>
<evidence type="ECO:0000313" key="3">
    <source>
        <dbReference type="Proteomes" id="UP000076632"/>
    </source>
</evidence>
<gene>
    <name evidence="2" type="ORF">L228DRAFT_141247</name>
</gene>